<dbReference type="Proteomes" id="UP001652264">
    <property type="component" value="Unassembled WGS sequence"/>
</dbReference>
<proteinExistence type="predicted"/>
<reference evidence="1 2" key="1">
    <citation type="submission" date="2022-08" db="EMBL/GenBank/DDBJ databases">
        <title>Taxonomy of Curtobacterium flaccumfaciens.</title>
        <authorList>
            <person name="Osdaghi E."/>
            <person name="Taghavi S.M."/>
            <person name="Hamidizade M."/>
            <person name="Abachi H."/>
            <person name="Fazliarab A."/>
            <person name="Baeyen S."/>
            <person name="Portier P."/>
            <person name="Van Vaerenbergh J."/>
            <person name="Jacques M.-A."/>
        </authorList>
    </citation>
    <scope>NUCLEOTIDE SEQUENCE [LARGE SCALE GENOMIC DNA]</scope>
    <source>
        <strain evidence="1 2">LMG8786T</strain>
    </source>
</reference>
<sequence length="73" mass="8157">MNAVAVWDTTRKVGYIFAAKARLLAPELDRVNAPAFRVNDEPPADKIALYVHLPHIERVRALQIDSSTKADTE</sequence>
<gene>
    <name evidence="1" type="ORF">NYQ28_14840</name>
</gene>
<evidence type="ECO:0000313" key="2">
    <source>
        <dbReference type="Proteomes" id="UP001652264"/>
    </source>
</evidence>
<dbReference type="EMBL" id="JANVAD010000008">
    <property type="protein sequence ID" value="MCS6523843.1"/>
    <property type="molecule type" value="Genomic_DNA"/>
</dbReference>
<comment type="caution">
    <text evidence="1">The sequence shown here is derived from an EMBL/GenBank/DDBJ whole genome shotgun (WGS) entry which is preliminary data.</text>
</comment>
<organism evidence="1 2">
    <name type="scientific">Curtobacterium citreum</name>
    <dbReference type="NCBI Taxonomy" id="2036"/>
    <lineage>
        <taxon>Bacteria</taxon>
        <taxon>Bacillati</taxon>
        <taxon>Actinomycetota</taxon>
        <taxon>Actinomycetes</taxon>
        <taxon>Micrococcales</taxon>
        <taxon>Microbacteriaceae</taxon>
        <taxon>Curtobacterium</taxon>
    </lineage>
</organism>
<evidence type="ECO:0000313" key="1">
    <source>
        <dbReference type="EMBL" id="MCS6523843.1"/>
    </source>
</evidence>
<evidence type="ECO:0008006" key="3">
    <source>
        <dbReference type="Google" id="ProtNLM"/>
    </source>
</evidence>
<accession>A0ABT2HKN4</accession>
<name>A0ABT2HKN4_9MICO</name>
<keyword evidence="2" id="KW-1185">Reference proteome</keyword>
<protein>
    <recommendedName>
        <fullName evidence="3">HIRAN domain-containing protein</fullName>
    </recommendedName>
</protein>